<proteinExistence type="predicted"/>
<gene>
    <name evidence="2" type="ORF">S12H4_10755</name>
</gene>
<dbReference type="InterPro" id="IPR011856">
    <property type="entry name" value="tRNA_endonuc-like_dom_sf"/>
</dbReference>
<dbReference type="GO" id="GO:0003676">
    <property type="term" value="F:nucleic acid binding"/>
    <property type="evidence" value="ECO:0007669"/>
    <property type="project" value="InterPro"/>
</dbReference>
<dbReference type="EMBL" id="BARW01004672">
    <property type="protein sequence ID" value="GAI65503.1"/>
    <property type="molecule type" value="Genomic_DNA"/>
</dbReference>
<dbReference type="AlphaFoldDB" id="X1QBB6"/>
<dbReference type="GO" id="GO:0004519">
    <property type="term" value="F:endonuclease activity"/>
    <property type="evidence" value="ECO:0007669"/>
    <property type="project" value="InterPro"/>
</dbReference>
<accession>X1QBB6</accession>
<feature type="non-terminal residue" evidence="2">
    <location>
        <position position="72"/>
    </location>
</feature>
<dbReference type="InterPro" id="IPR048301">
    <property type="entry name" value="NucS_C"/>
</dbReference>
<evidence type="ECO:0000313" key="2">
    <source>
        <dbReference type="EMBL" id="GAI65503.1"/>
    </source>
</evidence>
<reference evidence="2" key="1">
    <citation type="journal article" date="2014" name="Front. Microbiol.">
        <title>High frequency of phylogenetically diverse reductive dehalogenase-homologous genes in deep subseafloor sedimentary metagenomes.</title>
        <authorList>
            <person name="Kawai M."/>
            <person name="Futagami T."/>
            <person name="Toyoda A."/>
            <person name="Takaki Y."/>
            <person name="Nishi S."/>
            <person name="Hori S."/>
            <person name="Arai W."/>
            <person name="Tsubouchi T."/>
            <person name="Morono Y."/>
            <person name="Uchiyama I."/>
            <person name="Ito T."/>
            <person name="Fujiyama A."/>
            <person name="Inagaki F."/>
            <person name="Takami H."/>
        </authorList>
    </citation>
    <scope>NUCLEOTIDE SEQUENCE</scope>
    <source>
        <strain evidence="2">Expedition CK06-06</strain>
    </source>
</reference>
<feature type="domain" description="Endonuclease NucS C-terminal" evidence="1">
    <location>
        <begin position="5"/>
        <end position="65"/>
    </location>
</feature>
<dbReference type="Gene3D" id="3.40.1350.10">
    <property type="match status" value="1"/>
</dbReference>
<dbReference type="Pfam" id="PF01939">
    <property type="entry name" value="NucS_C"/>
    <property type="match status" value="1"/>
</dbReference>
<evidence type="ECO:0000259" key="1">
    <source>
        <dbReference type="Pfam" id="PF01939"/>
    </source>
</evidence>
<protein>
    <recommendedName>
        <fullName evidence="1">Endonuclease NucS C-terminal domain-containing protein</fullName>
    </recommendedName>
</protein>
<name>X1QBB6_9ZZZZ</name>
<sequence length="72" mass="8222">MDQHEYVAQNLDRIPGKPKLIGREYHTRGGRIDILAQYENGDLLVIEVKPGLVTPWACIQILRYCGAMIEQL</sequence>
<comment type="caution">
    <text evidence="2">The sequence shown here is derived from an EMBL/GenBank/DDBJ whole genome shotgun (WGS) entry which is preliminary data.</text>
</comment>
<organism evidence="2">
    <name type="scientific">marine sediment metagenome</name>
    <dbReference type="NCBI Taxonomy" id="412755"/>
    <lineage>
        <taxon>unclassified sequences</taxon>
        <taxon>metagenomes</taxon>
        <taxon>ecological metagenomes</taxon>
    </lineage>
</organism>